<evidence type="ECO:0000256" key="1">
    <source>
        <dbReference type="SAM" id="Phobius"/>
    </source>
</evidence>
<keyword evidence="1" id="KW-1133">Transmembrane helix</keyword>
<accession>A0A430KS15</accession>
<keyword evidence="1" id="KW-0812">Transmembrane</keyword>
<keyword evidence="3" id="KW-1185">Reference proteome</keyword>
<keyword evidence="1" id="KW-0472">Membrane</keyword>
<dbReference type="OrthoDB" id="5917490at2"/>
<dbReference type="AlphaFoldDB" id="A0A430KS15"/>
<sequence>MAYTDSVKSTPNYLYLILLVGFIVAVWLGTSIFSLPAKDKDAVASQCDLNLQRCTVQIGEATLSLDIMPRPIKSMTPLSYQVHIYGVETSSVLINLQGSEMFMGINQTALTAVEGQPGSFTGAGQLAVCTTGEMLWRLTVSADTTAGPLNTLFEFRAK</sequence>
<organism evidence="2 3">
    <name type="scientific">Amphritea opalescens</name>
    <dbReference type="NCBI Taxonomy" id="2490544"/>
    <lineage>
        <taxon>Bacteria</taxon>
        <taxon>Pseudomonadati</taxon>
        <taxon>Pseudomonadota</taxon>
        <taxon>Gammaproteobacteria</taxon>
        <taxon>Oceanospirillales</taxon>
        <taxon>Oceanospirillaceae</taxon>
        <taxon>Amphritea</taxon>
    </lineage>
</organism>
<dbReference type="EMBL" id="RQXW01000005">
    <property type="protein sequence ID" value="RTE66266.1"/>
    <property type="molecule type" value="Genomic_DNA"/>
</dbReference>
<proteinExistence type="predicted"/>
<dbReference type="RefSeq" id="WP_126157864.1">
    <property type="nucleotide sequence ID" value="NZ_RQXW01000005.1"/>
</dbReference>
<protein>
    <submittedName>
        <fullName evidence="2">Uncharacterized protein</fullName>
    </submittedName>
</protein>
<comment type="caution">
    <text evidence="2">The sequence shown here is derived from an EMBL/GenBank/DDBJ whole genome shotgun (WGS) entry which is preliminary data.</text>
</comment>
<dbReference type="Proteomes" id="UP000283087">
    <property type="component" value="Unassembled WGS sequence"/>
</dbReference>
<evidence type="ECO:0000313" key="3">
    <source>
        <dbReference type="Proteomes" id="UP000283087"/>
    </source>
</evidence>
<gene>
    <name evidence="2" type="ORF">EH243_06630</name>
</gene>
<name>A0A430KS15_9GAMM</name>
<reference evidence="2 3" key="1">
    <citation type="submission" date="2018-11" db="EMBL/GenBank/DDBJ databases">
        <title>The draft genome sequence of Amphritea opalescens ANRC-JH13T.</title>
        <authorList>
            <person name="Fang Z."/>
            <person name="Zhang Y."/>
            <person name="Han X."/>
        </authorList>
    </citation>
    <scope>NUCLEOTIDE SEQUENCE [LARGE SCALE GENOMIC DNA]</scope>
    <source>
        <strain evidence="2 3">ANRC-JH13</strain>
    </source>
</reference>
<feature type="transmembrane region" description="Helical" evidence="1">
    <location>
        <begin position="12"/>
        <end position="35"/>
    </location>
</feature>
<evidence type="ECO:0000313" key="2">
    <source>
        <dbReference type="EMBL" id="RTE66266.1"/>
    </source>
</evidence>